<dbReference type="GO" id="GO:0002949">
    <property type="term" value="P:tRNA threonylcarbamoyladenosine modification"/>
    <property type="evidence" value="ECO:0007669"/>
    <property type="project" value="UniProtKB-UniRule"/>
</dbReference>
<evidence type="ECO:0000256" key="4">
    <source>
        <dbReference type="ARBA" id="ARBA00022723"/>
    </source>
</evidence>
<dbReference type="HAMAP" id="MF_01445">
    <property type="entry name" value="TsaD"/>
    <property type="match status" value="1"/>
</dbReference>
<keyword evidence="6 8" id="KW-0012">Acyltransferase</keyword>
<keyword evidence="5 8" id="KW-0408">Iron</keyword>
<evidence type="ECO:0000256" key="9">
    <source>
        <dbReference type="SAM" id="MobiDB-lite"/>
    </source>
</evidence>
<evidence type="ECO:0000313" key="12">
    <source>
        <dbReference type="Proteomes" id="UP000287233"/>
    </source>
</evidence>
<comment type="catalytic activity">
    <reaction evidence="7 8">
        <text>L-threonylcarbamoyladenylate + adenosine(37) in tRNA = N(6)-L-threonylcarbamoyladenosine(37) in tRNA + AMP + H(+)</text>
        <dbReference type="Rhea" id="RHEA:37059"/>
        <dbReference type="Rhea" id="RHEA-COMP:10162"/>
        <dbReference type="Rhea" id="RHEA-COMP:10163"/>
        <dbReference type="ChEBI" id="CHEBI:15378"/>
        <dbReference type="ChEBI" id="CHEBI:73682"/>
        <dbReference type="ChEBI" id="CHEBI:74411"/>
        <dbReference type="ChEBI" id="CHEBI:74418"/>
        <dbReference type="ChEBI" id="CHEBI:456215"/>
        <dbReference type="EC" id="2.3.1.234"/>
    </reaction>
</comment>
<dbReference type="InterPro" id="IPR000905">
    <property type="entry name" value="Gcp-like_dom"/>
</dbReference>
<comment type="function">
    <text evidence="8">Required for the formation of a threonylcarbamoyl group on adenosine at position 37 (t(6)A37) in tRNAs that read codons beginning with adenine. Is involved in the transfer of the threonylcarbamoyl moiety of threonylcarbamoyl-AMP (TC-AMP) to the N6 group of A37, together with TsaE and TsaB. TsaD likely plays a direct catalytic role in this reaction.</text>
</comment>
<comment type="similarity">
    <text evidence="8">Belongs to the KAE1 / TsaD family.</text>
</comment>
<dbReference type="FunFam" id="3.30.420.40:FF:000040">
    <property type="entry name" value="tRNA N6-adenosine threonylcarbamoyltransferase"/>
    <property type="match status" value="1"/>
</dbReference>
<dbReference type="EMBL" id="CP034928">
    <property type="protein sequence ID" value="QAA76142.1"/>
    <property type="molecule type" value="Genomic_DNA"/>
</dbReference>
<dbReference type="NCBIfam" id="TIGR00329">
    <property type="entry name" value="gcp_kae1"/>
    <property type="match status" value="1"/>
</dbReference>
<dbReference type="Gene3D" id="3.30.420.40">
    <property type="match status" value="2"/>
</dbReference>
<feature type="binding site" evidence="8">
    <location>
        <position position="209"/>
    </location>
    <ligand>
        <name>substrate</name>
    </ligand>
</feature>
<name>A0A410FT28_BIPS1</name>
<evidence type="ECO:0000256" key="2">
    <source>
        <dbReference type="ARBA" id="ARBA00022679"/>
    </source>
</evidence>
<comment type="subcellular location">
    <subcellularLocation>
        <location evidence="8">Cytoplasm</location>
    </subcellularLocation>
</comment>
<organism evidence="11 12">
    <name type="scientific">Bipolaricaulis sibiricus</name>
    <dbReference type="NCBI Taxonomy" id="2501609"/>
    <lineage>
        <taxon>Bacteria</taxon>
        <taxon>Candidatus Bipolaricaulota</taxon>
        <taxon>Candidatus Bipolaricaulia</taxon>
        <taxon>Candidatus Bipolaricaulales</taxon>
        <taxon>Candidatus Bipolaricaulaceae</taxon>
        <taxon>Candidatus Bipolaricaulis</taxon>
    </lineage>
</organism>
<dbReference type="InterPro" id="IPR017861">
    <property type="entry name" value="KAE1/TsaD"/>
</dbReference>
<dbReference type="PRINTS" id="PR00789">
    <property type="entry name" value="OSIALOPTASE"/>
</dbReference>
<feature type="binding site" evidence="8">
    <location>
        <begin position="176"/>
        <end position="180"/>
    </location>
    <ligand>
        <name>substrate</name>
    </ligand>
</feature>
<evidence type="ECO:0000259" key="10">
    <source>
        <dbReference type="Pfam" id="PF00814"/>
    </source>
</evidence>
<dbReference type="SUPFAM" id="SSF53067">
    <property type="entry name" value="Actin-like ATPase domain"/>
    <property type="match status" value="2"/>
</dbReference>
<dbReference type="CDD" id="cd24133">
    <property type="entry name" value="ASKHA_NBD_TsaD_bac"/>
    <property type="match status" value="1"/>
</dbReference>
<evidence type="ECO:0000256" key="5">
    <source>
        <dbReference type="ARBA" id="ARBA00023004"/>
    </source>
</evidence>
<dbReference type="PANTHER" id="PTHR11735">
    <property type="entry name" value="TRNA N6-ADENOSINE THREONYLCARBAMOYLTRANSFERASE"/>
    <property type="match status" value="1"/>
</dbReference>
<feature type="compositionally biased region" description="Basic and acidic residues" evidence="9">
    <location>
        <begin position="1"/>
        <end position="14"/>
    </location>
</feature>
<dbReference type="AlphaFoldDB" id="A0A410FT28"/>
<feature type="binding site" evidence="8">
    <location>
        <position position="157"/>
    </location>
    <ligand>
        <name>Fe cation</name>
        <dbReference type="ChEBI" id="CHEBI:24875"/>
    </ligand>
</feature>
<dbReference type="GO" id="GO:0005506">
    <property type="term" value="F:iron ion binding"/>
    <property type="evidence" value="ECO:0007669"/>
    <property type="project" value="UniProtKB-UniRule"/>
</dbReference>
<dbReference type="EC" id="2.3.1.234" evidence="8"/>
<evidence type="ECO:0000256" key="3">
    <source>
        <dbReference type="ARBA" id="ARBA00022694"/>
    </source>
</evidence>
<dbReference type="InterPro" id="IPR022450">
    <property type="entry name" value="TsaD"/>
</dbReference>
<keyword evidence="2 8" id="KW-0808">Transferase</keyword>
<evidence type="ECO:0000256" key="8">
    <source>
        <dbReference type="HAMAP-Rule" id="MF_01445"/>
    </source>
</evidence>
<dbReference type="PANTHER" id="PTHR11735:SF6">
    <property type="entry name" value="TRNA N6-ADENOSINE THREONYLCARBAMOYLTRANSFERASE, MITOCHONDRIAL"/>
    <property type="match status" value="1"/>
</dbReference>
<comment type="caution">
    <text evidence="8">Lacks conserved residue(s) required for the propagation of feature annotation.</text>
</comment>
<reference evidence="12" key="1">
    <citation type="submission" date="2018-12" db="EMBL/GenBank/DDBJ databases">
        <title>Complete genome sequence of an uncultured bacterium of the candidate phylum Bipolaricaulota.</title>
        <authorList>
            <person name="Kadnikov V.V."/>
            <person name="Mardanov A.V."/>
            <person name="Beletsky A.V."/>
            <person name="Frank Y.A."/>
            <person name="Karnachuk O.V."/>
            <person name="Ravin N.V."/>
        </authorList>
    </citation>
    <scope>NUCLEOTIDE SEQUENCE [LARGE SCALE GENOMIC DNA]</scope>
</reference>
<dbReference type="KEGG" id="bih:BIP78_0376"/>
<proteinExistence type="inferred from homology"/>
<dbReference type="FunFam" id="3.30.420.40:FF:000012">
    <property type="entry name" value="tRNA N6-adenosine threonylcarbamoyltransferase"/>
    <property type="match status" value="1"/>
</dbReference>
<dbReference type="GO" id="GO:0005737">
    <property type="term" value="C:cytoplasm"/>
    <property type="evidence" value="ECO:0007669"/>
    <property type="project" value="UniProtKB-SubCell"/>
</dbReference>
<evidence type="ECO:0000256" key="1">
    <source>
        <dbReference type="ARBA" id="ARBA00022490"/>
    </source>
</evidence>
<dbReference type="GO" id="GO:0061711">
    <property type="term" value="F:tRNA N(6)-L-threonylcarbamoyladenine synthase activity"/>
    <property type="evidence" value="ECO:0007669"/>
    <property type="project" value="UniProtKB-EC"/>
</dbReference>
<dbReference type="InterPro" id="IPR043129">
    <property type="entry name" value="ATPase_NBD"/>
</dbReference>
<feature type="region of interest" description="Disordered" evidence="9">
    <location>
        <begin position="1"/>
        <end position="36"/>
    </location>
</feature>
<feature type="binding site" evidence="8">
    <location>
        <position position="153"/>
    </location>
    <ligand>
        <name>Fe cation</name>
        <dbReference type="ChEBI" id="CHEBI:24875"/>
    </ligand>
</feature>
<accession>A0A410FT28</accession>
<gene>
    <name evidence="8" type="primary">tsaD</name>
    <name evidence="11" type="ORF">BIP78_0376</name>
</gene>
<keyword evidence="4 8" id="KW-0479">Metal-binding</keyword>
<protein>
    <recommendedName>
        <fullName evidence="8">tRNA N6-adenosine threonylcarbamoyltransferase</fullName>
        <ecNumber evidence="8">2.3.1.234</ecNumber>
    </recommendedName>
    <alternativeName>
        <fullName evidence="8">N6-L-threonylcarbamoyladenine synthase</fullName>
        <shortName evidence="8">t(6)A synthase</shortName>
    </alternativeName>
    <alternativeName>
        <fullName evidence="8">t(6)A37 threonylcarbamoyladenosine biosynthesis protein TsaD</fullName>
    </alternativeName>
    <alternativeName>
        <fullName evidence="8">tRNA threonylcarbamoyladenosine biosynthesis protein TsaD</fullName>
    </alternativeName>
</protein>
<feature type="binding site" evidence="8">
    <location>
        <position position="226"/>
    </location>
    <ligand>
        <name>substrate</name>
    </ligand>
</feature>
<evidence type="ECO:0000256" key="6">
    <source>
        <dbReference type="ARBA" id="ARBA00023315"/>
    </source>
</evidence>
<dbReference type="NCBIfam" id="TIGR03723">
    <property type="entry name" value="T6A_TsaD_YgjD"/>
    <property type="match status" value="1"/>
</dbReference>
<evidence type="ECO:0000256" key="7">
    <source>
        <dbReference type="ARBA" id="ARBA00048117"/>
    </source>
</evidence>
<dbReference type="Pfam" id="PF00814">
    <property type="entry name" value="TsaD"/>
    <property type="match status" value="1"/>
</dbReference>
<feature type="domain" description="Gcp-like" evidence="10">
    <location>
        <begin position="65"/>
        <end position="345"/>
    </location>
</feature>
<keyword evidence="1 8" id="KW-0963">Cytoplasm</keyword>
<evidence type="ECO:0000313" key="11">
    <source>
        <dbReference type="EMBL" id="QAA76142.1"/>
    </source>
</evidence>
<sequence length="375" mass="39225">MKGDGKRVKGRDGAMAEGAAGGEESPDPALPRPTSPVPCHRPMIVLGIETSCDETAVALLRGGREVVANLVYSQTNLHARYGGVMPEAASRDHVRKLPGLLDEALAAAGTGWGEVELVGVTYGPGLVGPLLVGIAHAAGIALAREVPLVGVNHLAAHLFAHKLSEPEVAPPFLGLIVSGGHTLLVAVPQWGQYKVVGTTRDDAAGEALDKVGRLLGLGYPAGPRMDELAQQGDPAAIPFPRPLIESGLDMSFAGLKTAAVYWVRDHPSTPVSDLCASYLAAVVDVLTEKAVRAARRLSLNRIVVVGGVAASRRLREVLPARAREREIAVSFPPPSLCTDNAAIVAACAHHRFTALGHRGSLALMPEPNLSIDGWI</sequence>
<dbReference type="Proteomes" id="UP000287233">
    <property type="component" value="Chromosome"/>
</dbReference>
<feature type="binding site" evidence="8">
    <location>
        <position position="339"/>
    </location>
    <ligand>
        <name>Fe cation</name>
        <dbReference type="ChEBI" id="CHEBI:24875"/>
    </ligand>
</feature>
<keyword evidence="3 8" id="KW-0819">tRNA processing</keyword>
<comment type="cofactor">
    <cofactor evidence="8">
        <name>Fe(2+)</name>
        <dbReference type="ChEBI" id="CHEBI:29033"/>
    </cofactor>
    <text evidence="8">Binds 1 Fe(2+) ion per subunit.</text>
</comment>
<feature type="binding site" evidence="8">
    <location>
        <position position="222"/>
    </location>
    <ligand>
        <name>substrate</name>
    </ligand>
</feature>